<gene>
    <name evidence="4" type="ORF">FUA23_14645</name>
</gene>
<dbReference type="InterPro" id="IPR001466">
    <property type="entry name" value="Beta-lactam-related"/>
</dbReference>
<dbReference type="PANTHER" id="PTHR43283">
    <property type="entry name" value="BETA-LACTAMASE-RELATED"/>
    <property type="match status" value="1"/>
</dbReference>
<evidence type="ECO:0000313" key="4">
    <source>
        <dbReference type="EMBL" id="TXF88520.1"/>
    </source>
</evidence>
<dbReference type="InterPro" id="IPR012338">
    <property type="entry name" value="Beta-lactam/transpept-like"/>
</dbReference>
<comment type="caution">
    <text evidence="4">The sequence shown here is derived from an EMBL/GenBank/DDBJ whole genome shotgun (WGS) entry which is preliminary data.</text>
</comment>
<evidence type="ECO:0000256" key="1">
    <source>
        <dbReference type="ARBA" id="ARBA00022801"/>
    </source>
</evidence>
<dbReference type="EMBL" id="VOXD01000022">
    <property type="protein sequence ID" value="TXF88520.1"/>
    <property type="molecule type" value="Genomic_DNA"/>
</dbReference>
<proteinExistence type="predicted"/>
<dbReference type="Gene3D" id="3.40.710.10">
    <property type="entry name" value="DD-peptidase/beta-lactamase superfamily"/>
    <property type="match status" value="1"/>
</dbReference>
<name>A0A5C7FUN3_9BACT</name>
<dbReference type="RefSeq" id="WP_147931502.1">
    <property type="nucleotide sequence ID" value="NZ_VOXD01000022.1"/>
</dbReference>
<keyword evidence="5" id="KW-1185">Reference proteome</keyword>
<keyword evidence="2" id="KW-0732">Signal</keyword>
<dbReference type="InterPro" id="IPR050789">
    <property type="entry name" value="Diverse_Enzym_Activities"/>
</dbReference>
<protein>
    <submittedName>
        <fullName evidence="4">Serine hydrolase</fullName>
    </submittedName>
</protein>
<dbReference type="GO" id="GO:0016787">
    <property type="term" value="F:hydrolase activity"/>
    <property type="evidence" value="ECO:0007669"/>
    <property type="project" value="UniProtKB-KW"/>
</dbReference>
<reference evidence="4 5" key="1">
    <citation type="submission" date="2019-08" db="EMBL/GenBank/DDBJ databases">
        <title>Lewinella sp. strain SSH13 Genome sequencing and assembly.</title>
        <authorList>
            <person name="Kim I."/>
        </authorList>
    </citation>
    <scope>NUCLEOTIDE SEQUENCE [LARGE SCALE GENOMIC DNA]</scope>
    <source>
        <strain evidence="4 5">SSH13</strain>
    </source>
</reference>
<keyword evidence="1 4" id="KW-0378">Hydrolase</keyword>
<dbReference type="Proteomes" id="UP000321907">
    <property type="component" value="Unassembled WGS sequence"/>
</dbReference>
<accession>A0A5C7FUN3</accession>
<dbReference type="OrthoDB" id="9805821at2"/>
<feature type="domain" description="Beta-lactamase-related" evidence="3">
    <location>
        <begin position="30"/>
        <end position="411"/>
    </location>
</feature>
<dbReference type="SUPFAM" id="SSF56601">
    <property type="entry name" value="beta-lactamase/transpeptidase-like"/>
    <property type="match status" value="1"/>
</dbReference>
<dbReference type="Pfam" id="PF00144">
    <property type="entry name" value="Beta-lactamase"/>
    <property type="match status" value="1"/>
</dbReference>
<dbReference type="AlphaFoldDB" id="A0A5C7FUN3"/>
<sequence>MFRYLILSVLLCFFSSVAQSQAESLLADSIRQVLEEGIAAGAFPGAQVLAWHKGKPLVHVTAGHHTYANERQVQKDDVYDLASITKTSSGLLYLMQLYDRRLLDLDAPLGEEFPVFAGTDKTELSVRSALSHRAGLLPWVPYWQGTLKGNARYPWQKKWDSSRTNDYRFRARTIRRDSSRRFPIRLTDDMWLHREFREKKIYRSIEKSPVKPEGEYKYSGLLFYLLPQRVEDGSKRDYRTYLRENFYDALGANTLGYRPLDRNIPLERIVPTEVDTFFRMQTLHGVVHDEGAAMMNGISGNAGLFSSAEDLAKLYQMLMNGGSYNGQQFFKPETLLEFTRRHYAAEGNRRGLGFDKPLIEYDADASSVARQASAASFGHSGYTGTMVWADPEHDLLFVFLSNRVHPSRNRRAIYTLGIRPRIHTLLYEHLGL</sequence>
<dbReference type="PANTHER" id="PTHR43283:SF11">
    <property type="entry name" value="BETA-LACTAMASE-RELATED DOMAIN-CONTAINING PROTEIN"/>
    <property type="match status" value="1"/>
</dbReference>
<organism evidence="4 5">
    <name type="scientific">Neolewinella aurantiaca</name>
    <dbReference type="NCBI Taxonomy" id="2602767"/>
    <lineage>
        <taxon>Bacteria</taxon>
        <taxon>Pseudomonadati</taxon>
        <taxon>Bacteroidota</taxon>
        <taxon>Saprospiria</taxon>
        <taxon>Saprospirales</taxon>
        <taxon>Lewinellaceae</taxon>
        <taxon>Neolewinella</taxon>
    </lineage>
</organism>
<feature type="chain" id="PRO_5023081262" evidence="2">
    <location>
        <begin position="21"/>
        <end position="432"/>
    </location>
</feature>
<evidence type="ECO:0000259" key="3">
    <source>
        <dbReference type="Pfam" id="PF00144"/>
    </source>
</evidence>
<feature type="signal peptide" evidence="2">
    <location>
        <begin position="1"/>
        <end position="20"/>
    </location>
</feature>
<evidence type="ECO:0000313" key="5">
    <source>
        <dbReference type="Proteomes" id="UP000321907"/>
    </source>
</evidence>
<evidence type="ECO:0000256" key="2">
    <source>
        <dbReference type="SAM" id="SignalP"/>
    </source>
</evidence>